<dbReference type="InterPro" id="IPR000701">
    <property type="entry name" value="SuccDH_FuR_B_TM-su"/>
</dbReference>
<feature type="transmembrane region" description="Helical" evidence="11">
    <location>
        <begin position="208"/>
        <end position="226"/>
    </location>
</feature>
<dbReference type="GO" id="GO:0016020">
    <property type="term" value="C:membrane"/>
    <property type="evidence" value="ECO:0007669"/>
    <property type="project" value="UniProtKB-SubCell"/>
</dbReference>
<dbReference type="CDD" id="cd00581">
    <property type="entry name" value="QFR_TypeB_TM"/>
    <property type="match status" value="1"/>
</dbReference>
<evidence type="ECO:0000256" key="4">
    <source>
        <dbReference type="ARBA" id="ARBA00022617"/>
    </source>
</evidence>
<keyword evidence="9 11" id="KW-0472">Membrane</keyword>
<dbReference type="Proteomes" id="UP000177583">
    <property type="component" value="Unassembled WGS sequence"/>
</dbReference>
<dbReference type="Pfam" id="PF01127">
    <property type="entry name" value="Sdh_cyt"/>
    <property type="match status" value="1"/>
</dbReference>
<dbReference type="InterPro" id="IPR004224">
    <property type="entry name" value="Fum_red_B_TM"/>
</dbReference>
<evidence type="ECO:0000256" key="11">
    <source>
        <dbReference type="SAM" id="Phobius"/>
    </source>
</evidence>
<feature type="binding site" description="axial binding residue" evidence="10">
    <location>
        <position position="138"/>
    </location>
    <ligand>
        <name>heme b</name>
        <dbReference type="ChEBI" id="CHEBI:60344"/>
        <label>bD</label>
    </ligand>
    <ligandPart>
        <name>Fe</name>
        <dbReference type="ChEBI" id="CHEBI:18248"/>
    </ligandPart>
</feature>
<sequence>MAYLTLERRQKKSKVPARLDVAQSLTGLVLGLFILGHILFVSAILLGPEVAYKVDKALEASFLDPEGHGYSYLVSLAAFTIATILIVHAGLGLRKFPASFRQYRIMQDQIENLNHDETRLWLMQVVTGFILFFFGSAHVFAMMLNPGQIDPYLAAERYFGHGMWLFYLILLWAVVVHAFIGLYRVLLKWGWLCGKPRQARRTLRVVQRVLTAFYLLVGTMSILYYVKLGYERADLPLQKYGQEIQGSSSSTHP</sequence>
<dbReference type="PIRSF" id="PIRSF000177">
    <property type="entry name" value="Fumar_rd_cyt_b"/>
    <property type="match status" value="1"/>
</dbReference>
<evidence type="ECO:0000313" key="13">
    <source>
        <dbReference type="Proteomes" id="UP000177583"/>
    </source>
</evidence>
<dbReference type="GO" id="GO:0006099">
    <property type="term" value="P:tricarboxylic acid cycle"/>
    <property type="evidence" value="ECO:0007669"/>
    <property type="project" value="InterPro"/>
</dbReference>
<keyword evidence="6 10" id="KW-0479">Metal-binding</keyword>
<feature type="transmembrane region" description="Helical" evidence="11">
    <location>
        <begin position="164"/>
        <end position="187"/>
    </location>
</feature>
<evidence type="ECO:0000256" key="7">
    <source>
        <dbReference type="ARBA" id="ARBA00022989"/>
    </source>
</evidence>
<accession>A0A1F6GMM6</accession>
<reference evidence="12 13" key="1">
    <citation type="journal article" date="2016" name="Nat. Commun.">
        <title>Thousands of microbial genomes shed light on interconnected biogeochemical processes in an aquifer system.</title>
        <authorList>
            <person name="Anantharaman K."/>
            <person name="Brown C.T."/>
            <person name="Hug L.A."/>
            <person name="Sharon I."/>
            <person name="Castelle C.J."/>
            <person name="Probst A.J."/>
            <person name="Thomas B.C."/>
            <person name="Singh A."/>
            <person name="Wilkins M.J."/>
            <person name="Karaoz U."/>
            <person name="Brodie E.L."/>
            <person name="Williams K.H."/>
            <person name="Hubbard S.S."/>
            <person name="Banfield J.F."/>
        </authorList>
    </citation>
    <scope>NUCLEOTIDE SEQUENCE [LARGE SCALE GENOMIC DNA]</scope>
</reference>
<keyword evidence="8 10" id="KW-0408">Iron</keyword>
<feature type="transmembrane region" description="Helical" evidence="11">
    <location>
        <begin position="21"/>
        <end position="46"/>
    </location>
</feature>
<evidence type="ECO:0000256" key="9">
    <source>
        <dbReference type="ARBA" id="ARBA00023136"/>
    </source>
</evidence>
<keyword evidence="7 11" id="KW-1133">Transmembrane helix</keyword>
<feature type="transmembrane region" description="Helical" evidence="11">
    <location>
        <begin position="120"/>
        <end position="144"/>
    </location>
</feature>
<protein>
    <submittedName>
        <fullName evidence="12">Uncharacterized protein</fullName>
    </submittedName>
</protein>
<dbReference type="InterPro" id="IPR034804">
    <property type="entry name" value="SQR/QFR_C/D"/>
</dbReference>
<dbReference type="SUPFAM" id="SSF81343">
    <property type="entry name" value="Fumarate reductase respiratory complex transmembrane subunits"/>
    <property type="match status" value="1"/>
</dbReference>
<gene>
    <name evidence="12" type="ORF">A2557_12240</name>
</gene>
<evidence type="ECO:0000256" key="1">
    <source>
        <dbReference type="ARBA" id="ARBA00001971"/>
    </source>
</evidence>
<dbReference type="GO" id="GO:0046872">
    <property type="term" value="F:metal ion binding"/>
    <property type="evidence" value="ECO:0007669"/>
    <property type="project" value="UniProtKB-KW"/>
</dbReference>
<dbReference type="AlphaFoldDB" id="A0A1F6GMM6"/>
<evidence type="ECO:0000256" key="3">
    <source>
        <dbReference type="ARBA" id="ARBA00004370"/>
    </source>
</evidence>
<dbReference type="NCBIfam" id="NF010072">
    <property type="entry name" value="PRK13553.1"/>
    <property type="match status" value="1"/>
</dbReference>
<evidence type="ECO:0000256" key="6">
    <source>
        <dbReference type="ARBA" id="ARBA00022723"/>
    </source>
</evidence>
<keyword evidence="5 11" id="KW-0812">Transmembrane</keyword>
<comment type="subcellular location">
    <subcellularLocation>
        <location evidence="3">Membrane</location>
    </subcellularLocation>
</comment>
<evidence type="ECO:0000313" key="12">
    <source>
        <dbReference type="EMBL" id="OGG99364.1"/>
    </source>
</evidence>
<keyword evidence="4 10" id="KW-0349">Heme</keyword>
<dbReference type="EMBL" id="MFNF01000057">
    <property type="protein sequence ID" value="OGG99364.1"/>
    <property type="molecule type" value="Genomic_DNA"/>
</dbReference>
<feature type="binding site" description="axial binding residue" evidence="10">
    <location>
        <position position="177"/>
    </location>
    <ligand>
        <name>heme b</name>
        <dbReference type="ChEBI" id="CHEBI:60344"/>
        <label>bD</label>
    </ligand>
    <ligandPart>
        <name>Fe</name>
        <dbReference type="ChEBI" id="CHEBI:18248"/>
    </ligandPart>
</feature>
<organism evidence="12 13">
    <name type="scientific">Candidatus Lambdaproteobacteria bacterium RIFOXYD2_FULL_56_26</name>
    <dbReference type="NCBI Taxonomy" id="1817773"/>
    <lineage>
        <taxon>Bacteria</taxon>
        <taxon>Pseudomonadati</taxon>
        <taxon>Pseudomonadota</taxon>
        <taxon>Candidatus Lambdaproteobacteria</taxon>
    </lineage>
</organism>
<comment type="cofactor">
    <cofactor evidence="1">
        <name>heme</name>
        <dbReference type="ChEBI" id="CHEBI:30413"/>
    </cofactor>
</comment>
<feature type="binding site" description="axial binding residue" evidence="10">
    <location>
        <position position="88"/>
    </location>
    <ligand>
        <name>heme b</name>
        <dbReference type="ChEBI" id="CHEBI:60344"/>
        <label>bD</label>
    </ligand>
    <ligandPart>
        <name>Fe</name>
        <dbReference type="ChEBI" id="CHEBI:18248"/>
    </ligandPart>
</feature>
<comment type="function">
    <text evidence="2">Membrane-anchoring subunit of succinate dehydrogenase (SDH).</text>
</comment>
<evidence type="ECO:0000256" key="8">
    <source>
        <dbReference type="ARBA" id="ARBA00023004"/>
    </source>
</evidence>
<feature type="binding site" description="axial binding residue" evidence="10">
    <location>
        <position position="37"/>
    </location>
    <ligand>
        <name>heme b</name>
        <dbReference type="ChEBI" id="CHEBI:60344"/>
        <label>bD</label>
    </ligand>
    <ligandPart>
        <name>Fe</name>
        <dbReference type="ChEBI" id="CHEBI:18248"/>
    </ligandPart>
</feature>
<evidence type="ECO:0000256" key="10">
    <source>
        <dbReference type="PIRSR" id="PIRSR000177-1"/>
    </source>
</evidence>
<dbReference type="Gene3D" id="1.20.1300.10">
    <property type="entry name" value="Fumarate reductase/succinate dehydrogenase, transmembrane subunit"/>
    <property type="match status" value="1"/>
</dbReference>
<evidence type="ECO:0000256" key="2">
    <source>
        <dbReference type="ARBA" id="ARBA00004050"/>
    </source>
</evidence>
<name>A0A1F6GMM6_9PROT</name>
<comment type="caution">
    <text evidence="12">The sequence shown here is derived from an EMBL/GenBank/DDBJ whole genome shotgun (WGS) entry which is preliminary data.</text>
</comment>
<feature type="transmembrane region" description="Helical" evidence="11">
    <location>
        <begin position="70"/>
        <end position="93"/>
    </location>
</feature>
<evidence type="ECO:0000256" key="5">
    <source>
        <dbReference type="ARBA" id="ARBA00022692"/>
    </source>
</evidence>
<proteinExistence type="predicted"/>